<protein>
    <submittedName>
        <fullName evidence="2">Uncharacterized protein</fullName>
    </submittedName>
</protein>
<dbReference type="OrthoDB" id="274376at2"/>
<dbReference type="Proteomes" id="UP000318995">
    <property type="component" value="Unassembled WGS sequence"/>
</dbReference>
<reference evidence="2 3" key="1">
    <citation type="submission" date="2019-02" db="EMBL/GenBank/DDBJ databases">
        <title>Deep-cultivation of Planctomycetes and their phenomic and genomic characterization uncovers novel biology.</title>
        <authorList>
            <person name="Wiegand S."/>
            <person name="Jogler M."/>
            <person name="Boedeker C."/>
            <person name="Pinto D."/>
            <person name="Vollmers J."/>
            <person name="Rivas-Marin E."/>
            <person name="Kohn T."/>
            <person name="Peeters S.H."/>
            <person name="Heuer A."/>
            <person name="Rast P."/>
            <person name="Oberbeckmann S."/>
            <person name="Bunk B."/>
            <person name="Jeske O."/>
            <person name="Meyerdierks A."/>
            <person name="Storesund J.E."/>
            <person name="Kallscheuer N."/>
            <person name="Luecker S."/>
            <person name="Lage O.M."/>
            <person name="Pohl T."/>
            <person name="Merkel B.J."/>
            <person name="Hornburger P."/>
            <person name="Mueller R.-W."/>
            <person name="Bruemmer F."/>
            <person name="Labrenz M."/>
            <person name="Spormann A.M."/>
            <person name="Op Den Camp H."/>
            <person name="Overmann J."/>
            <person name="Amann R."/>
            <person name="Jetten M.S.M."/>
            <person name="Mascher T."/>
            <person name="Medema M.H."/>
            <person name="Devos D.P."/>
            <person name="Kaster A.-K."/>
            <person name="Ovreas L."/>
            <person name="Rohde M."/>
            <person name="Galperin M.Y."/>
            <person name="Jogler C."/>
        </authorList>
    </citation>
    <scope>NUCLEOTIDE SEQUENCE [LARGE SCALE GENOMIC DNA]</scope>
    <source>
        <strain evidence="2 3">Pla111</strain>
    </source>
</reference>
<proteinExistence type="predicted"/>
<dbReference type="EMBL" id="SJPH01000003">
    <property type="protein sequence ID" value="TWT46827.1"/>
    <property type="molecule type" value="Genomic_DNA"/>
</dbReference>
<gene>
    <name evidence="2" type="ORF">Pla111_19290</name>
</gene>
<sequence length="421" mass="46752">MDQPRQKPRLVPWLLGAVVLGLTLFAWRTLTEFDRRVAQLRSAGQIVTLAELRPQYRSKKYLGTRLNSVAASLKQFDSETIPAGDAYRDLDRIQEQHLPEAAAHLERYREALAGVQSALRERSGSNAPIADYDAFTQLLYQRLERNRSASRLLMLQHAVLLCSGKRDEAAGVAIDLLELGRQARDEPFIVGGLTALAMEQIGFKAAIATAQAFPDDKVVAHRLDAALAGMADPSRLDRVLREERVLVIAQIQRGNTLGMRQAGPVLLDRFEQLLRHGGASRSPEKLNLRDQFFSWLADLVTPAIDSVRAADDRVLTLLRCARLQVALAAQQPPLDSTPTAESLGLRAADMLDPMTGKPLRIEHREVGPRQDGVQHQAGWWVWGVGTNLIDEGGELYDYEDWGYGPPLEYTDSDPDASPEDQ</sequence>
<comment type="caution">
    <text evidence="2">The sequence shown here is derived from an EMBL/GenBank/DDBJ whole genome shotgun (WGS) entry which is preliminary data.</text>
</comment>
<dbReference type="AlphaFoldDB" id="A0A5C5W8M8"/>
<dbReference type="RefSeq" id="WP_146573637.1">
    <property type="nucleotide sequence ID" value="NZ_SJPH01000003.1"/>
</dbReference>
<accession>A0A5C5W8M8</accession>
<feature type="transmembrane region" description="Helical" evidence="1">
    <location>
        <begin position="12"/>
        <end position="30"/>
    </location>
</feature>
<evidence type="ECO:0000313" key="2">
    <source>
        <dbReference type="EMBL" id="TWT46827.1"/>
    </source>
</evidence>
<name>A0A5C5W8M8_9BACT</name>
<keyword evidence="1" id="KW-0472">Membrane</keyword>
<evidence type="ECO:0000313" key="3">
    <source>
        <dbReference type="Proteomes" id="UP000318995"/>
    </source>
</evidence>
<organism evidence="2 3">
    <name type="scientific">Botrimarina hoheduenensis</name>
    <dbReference type="NCBI Taxonomy" id="2528000"/>
    <lineage>
        <taxon>Bacteria</taxon>
        <taxon>Pseudomonadati</taxon>
        <taxon>Planctomycetota</taxon>
        <taxon>Planctomycetia</taxon>
        <taxon>Pirellulales</taxon>
        <taxon>Lacipirellulaceae</taxon>
        <taxon>Botrimarina</taxon>
    </lineage>
</organism>
<keyword evidence="3" id="KW-1185">Reference proteome</keyword>
<keyword evidence="1" id="KW-1133">Transmembrane helix</keyword>
<keyword evidence="1" id="KW-0812">Transmembrane</keyword>
<evidence type="ECO:0000256" key="1">
    <source>
        <dbReference type="SAM" id="Phobius"/>
    </source>
</evidence>